<keyword evidence="3 5" id="KW-0863">Zinc-finger</keyword>
<feature type="non-terminal residue" evidence="7">
    <location>
        <position position="73"/>
    </location>
</feature>
<dbReference type="InterPro" id="IPR013087">
    <property type="entry name" value="Znf_C2H2_type"/>
</dbReference>
<dbReference type="AlphaFoldDB" id="A0AA40DHC3"/>
<evidence type="ECO:0000256" key="1">
    <source>
        <dbReference type="ARBA" id="ARBA00022723"/>
    </source>
</evidence>
<reference evidence="7" key="1">
    <citation type="submission" date="2023-06" db="EMBL/GenBank/DDBJ databases">
        <title>Genome-scale phylogeny and comparative genomics of the fungal order Sordariales.</title>
        <authorList>
            <consortium name="Lawrence Berkeley National Laboratory"/>
            <person name="Hensen N."/>
            <person name="Bonometti L."/>
            <person name="Westerberg I."/>
            <person name="Brannstrom I.O."/>
            <person name="Guillou S."/>
            <person name="Cros-Aarteil S."/>
            <person name="Calhoun S."/>
            <person name="Haridas S."/>
            <person name="Kuo A."/>
            <person name="Mondo S."/>
            <person name="Pangilinan J."/>
            <person name="Riley R."/>
            <person name="Labutti K."/>
            <person name="Andreopoulos B."/>
            <person name="Lipzen A."/>
            <person name="Chen C."/>
            <person name="Yanf M."/>
            <person name="Daum C."/>
            <person name="Ng V."/>
            <person name="Clum A."/>
            <person name="Steindorff A."/>
            <person name="Ohm R."/>
            <person name="Martin F."/>
            <person name="Silar P."/>
            <person name="Natvig D."/>
            <person name="Lalanne C."/>
            <person name="Gautier V."/>
            <person name="Ament-Velasquez S.L."/>
            <person name="Kruys A."/>
            <person name="Hutchinson M.I."/>
            <person name="Powell A.J."/>
            <person name="Barry K."/>
            <person name="Miller A.N."/>
            <person name="Grigoriev I.V."/>
            <person name="Debuchy R."/>
            <person name="Gladieux P."/>
            <person name="Thoren M.H."/>
            <person name="Johannesson H."/>
        </authorList>
    </citation>
    <scope>NUCLEOTIDE SEQUENCE</scope>
    <source>
        <strain evidence="7">CBS 540.89</strain>
    </source>
</reference>
<organism evidence="7 8">
    <name type="scientific">Apiosordaria backusii</name>
    <dbReference type="NCBI Taxonomy" id="314023"/>
    <lineage>
        <taxon>Eukaryota</taxon>
        <taxon>Fungi</taxon>
        <taxon>Dikarya</taxon>
        <taxon>Ascomycota</taxon>
        <taxon>Pezizomycotina</taxon>
        <taxon>Sordariomycetes</taxon>
        <taxon>Sordariomycetidae</taxon>
        <taxon>Sordariales</taxon>
        <taxon>Lasiosphaeriaceae</taxon>
        <taxon>Apiosordaria</taxon>
    </lineage>
</organism>
<dbReference type="PROSITE" id="PS50157">
    <property type="entry name" value="ZINC_FINGER_C2H2_2"/>
    <property type="match status" value="2"/>
</dbReference>
<dbReference type="GO" id="GO:0000978">
    <property type="term" value="F:RNA polymerase II cis-regulatory region sequence-specific DNA binding"/>
    <property type="evidence" value="ECO:0007669"/>
    <property type="project" value="TreeGrafter"/>
</dbReference>
<evidence type="ECO:0000256" key="2">
    <source>
        <dbReference type="ARBA" id="ARBA00022737"/>
    </source>
</evidence>
<dbReference type="GO" id="GO:0000981">
    <property type="term" value="F:DNA-binding transcription factor activity, RNA polymerase II-specific"/>
    <property type="evidence" value="ECO:0007669"/>
    <property type="project" value="TreeGrafter"/>
</dbReference>
<dbReference type="InterPro" id="IPR036236">
    <property type="entry name" value="Znf_C2H2_sf"/>
</dbReference>
<dbReference type="PANTHER" id="PTHR19818:SF139">
    <property type="entry name" value="PAIR-RULE PROTEIN ODD-PAIRED"/>
    <property type="match status" value="1"/>
</dbReference>
<feature type="non-terminal residue" evidence="7">
    <location>
        <position position="1"/>
    </location>
</feature>
<feature type="domain" description="C2H2-type" evidence="6">
    <location>
        <begin position="19"/>
        <end position="50"/>
    </location>
</feature>
<dbReference type="Pfam" id="PF00096">
    <property type="entry name" value="zf-C2H2"/>
    <property type="match status" value="2"/>
</dbReference>
<keyword evidence="8" id="KW-1185">Reference proteome</keyword>
<comment type="caution">
    <text evidence="7">The sequence shown here is derived from an EMBL/GenBank/DDBJ whole genome shotgun (WGS) entry which is preliminary data.</text>
</comment>
<name>A0AA40DHC3_9PEZI</name>
<gene>
    <name evidence="7" type="ORF">B0T21DRAFT_275770</name>
</gene>
<dbReference type="EMBL" id="JAUKTV010000028">
    <property type="protein sequence ID" value="KAK0701406.1"/>
    <property type="molecule type" value="Genomic_DNA"/>
</dbReference>
<protein>
    <recommendedName>
        <fullName evidence="6">C2H2-type domain-containing protein</fullName>
    </recommendedName>
</protein>
<keyword evidence="4" id="KW-0862">Zinc</keyword>
<dbReference type="SUPFAM" id="SSF57667">
    <property type="entry name" value="beta-beta-alpha zinc fingers"/>
    <property type="match status" value="1"/>
</dbReference>
<feature type="domain" description="C2H2-type" evidence="6">
    <location>
        <begin position="51"/>
        <end position="73"/>
    </location>
</feature>
<evidence type="ECO:0000256" key="3">
    <source>
        <dbReference type="ARBA" id="ARBA00022771"/>
    </source>
</evidence>
<sequence>CSKCISTAKQHKRYHSKRYECPVHGCGKRFSLRLDLSRHLQTVKHGGKRTIQCQWCRKGFTRKDNYRRHLKTA</sequence>
<accession>A0AA40DHC3</accession>
<dbReference type="GO" id="GO:0045944">
    <property type="term" value="P:positive regulation of transcription by RNA polymerase II"/>
    <property type="evidence" value="ECO:0007669"/>
    <property type="project" value="UniProtKB-ARBA"/>
</dbReference>
<dbReference type="InterPro" id="IPR050329">
    <property type="entry name" value="GLI_C2H2-zinc-finger"/>
</dbReference>
<evidence type="ECO:0000256" key="4">
    <source>
        <dbReference type="ARBA" id="ARBA00022833"/>
    </source>
</evidence>
<evidence type="ECO:0000256" key="5">
    <source>
        <dbReference type="PROSITE-ProRule" id="PRU00042"/>
    </source>
</evidence>
<evidence type="ECO:0000313" key="8">
    <source>
        <dbReference type="Proteomes" id="UP001172159"/>
    </source>
</evidence>
<dbReference type="Proteomes" id="UP001172159">
    <property type="component" value="Unassembled WGS sequence"/>
</dbReference>
<dbReference type="GO" id="GO:0005634">
    <property type="term" value="C:nucleus"/>
    <property type="evidence" value="ECO:0007669"/>
    <property type="project" value="UniProtKB-ARBA"/>
</dbReference>
<dbReference type="Gene3D" id="3.30.160.60">
    <property type="entry name" value="Classic Zinc Finger"/>
    <property type="match status" value="2"/>
</dbReference>
<keyword evidence="1" id="KW-0479">Metal-binding</keyword>
<dbReference type="PANTHER" id="PTHR19818">
    <property type="entry name" value="ZINC FINGER PROTEIN ZIC AND GLI"/>
    <property type="match status" value="1"/>
</dbReference>
<keyword evidence="2" id="KW-0677">Repeat</keyword>
<dbReference type="PROSITE" id="PS00028">
    <property type="entry name" value="ZINC_FINGER_C2H2_1"/>
    <property type="match status" value="1"/>
</dbReference>
<evidence type="ECO:0000259" key="6">
    <source>
        <dbReference type="PROSITE" id="PS50157"/>
    </source>
</evidence>
<dbReference type="GO" id="GO:0008270">
    <property type="term" value="F:zinc ion binding"/>
    <property type="evidence" value="ECO:0007669"/>
    <property type="project" value="UniProtKB-KW"/>
</dbReference>
<evidence type="ECO:0000313" key="7">
    <source>
        <dbReference type="EMBL" id="KAK0701406.1"/>
    </source>
</evidence>
<proteinExistence type="predicted"/>
<dbReference type="SMART" id="SM00355">
    <property type="entry name" value="ZnF_C2H2"/>
    <property type="match status" value="2"/>
</dbReference>